<organism evidence="3 4">
    <name type="scientific">Rhodobacter lacus</name>
    <dbReference type="NCBI Taxonomy" id="1641972"/>
    <lineage>
        <taxon>Bacteria</taxon>
        <taxon>Pseudomonadati</taxon>
        <taxon>Pseudomonadota</taxon>
        <taxon>Alphaproteobacteria</taxon>
        <taxon>Rhodobacterales</taxon>
        <taxon>Rhodobacter group</taxon>
        <taxon>Rhodobacter</taxon>
    </lineage>
</organism>
<feature type="non-terminal residue" evidence="3">
    <location>
        <position position="706"/>
    </location>
</feature>
<dbReference type="EMBL" id="JBHUIX010000008">
    <property type="protein sequence ID" value="MFD2173976.1"/>
    <property type="molecule type" value="Genomic_DNA"/>
</dbReference>
<evidence type="ECO:0000256" key="2">
    <source>
        <dbReference type="SAM" id="Phobius"/>
    </source>
</evidence>
<reference evidence="4" key="1">
    <citation type="journal article" date="2019" name="Int. J. Syst. Evol. Microbiol.">
        <title>The Global Catalogue of Microorganisms (GCM) 10K type strain sequencing project: providing services to taxonomists for standard genome sequencing and annotation.</title>
        <authorList>
            <consortium name="The Broad Institute Genomics Platform"/>
            <consortium name="The Broad Institute Genome Sequencing Center for Infectious Disease"/>
            <person name="Wu L."/>
            <person name="Ma J."/>
        </authorList>
    </citation>
    <scope>NUCLEOTIDE SEQUENCE [LARGE SCALE GENOMIC DNA]</scope>
    <source>
        <strain evidence="4">CCUG 55131</strain>
    </source>
</reference>
<feature type="coiled-coil region" evidence="1">
    <location>
        <begin position="515"/>
        <end position="542"/>
    </location>
</feature>
<keyword evidence="4" id="KW-1185">Reference proteome</keyword>
<feature type="transmembrane region" description="Helical" evidence="2">
    <location>
        <begin position="332"/>
        <end position="353"/>
    </location>
</feature>
<evidence type="ECO:0000313" key="4">
    <source>
        <dbReference type="Proteomes" id="UP001597413"/>
    </source>
</evidence>
<protein>
    <recommendedName>
        <fullName evidence="5">Phage tail tape measure protein</fullName>
    </recommendedName>
</protein>
<dbReference type="Proteomes" id="UP001597413">
    <property type="component" value="Unassembled WGS sequence"/>
</dbReference>
<keyword evidence="2" id="KW-0472">Membrane</keyword>
<keyword evidence="2" id="KW-1133">Transmembrane helix</keyword>
<sequence length="706" mass="71583">MASSVIGALRVNLGLDAAQFSKGLKGSQGTLASFAARAGKMAGGIAASMQSAFVAMGLGAISAGAEIQRLSTLANTSPEQFQGWAAGAKSVGIEQDKLSDILKDTNDRVGDFLQTGGGEMADFFEKIAPRVGVTAAQFRNLSGADALQLYVSSLEKAKLSQAEMIYYMEAVADEASGLLPLLRNGGAGMAEYAAMAERVGAVMDGKTIASLKAGKGALAQMQLAWTGLQNTIGAMVVPALMAAAEAVTAVASGLRAHAETLMTVMRTLAGTAAVVATLFAGRFAIALGTTAVRAIMQASAAAAAHQILLGRTTLAAILAANATRALAGAFTLMGRALIATGFGALIVGAGWLVGKFMALVAAAGGFGKALSLLGEVASGVWDGIVTSAGAIPDGLAAVWERMKSTFFWALSEMASKFHDFVWQLAQVKGLAPALAGVVETTNTLSGTLAKAGAEAGEAADKMAESASSKVTAGFEAASAAVGRLGAAVSATNSELTTLNNGGGGGGSGGGAEGKLSALQKVIKGLNEDIARLKATLFATETERNIFDALKEAGVAAASASGRQIAALVRQRDAMQKLQEATESWRQSITSAFSSFLTGATSFKDMLGQIIGKLGEMMLNSAFDRLFGSTGNGFLGGILGSLGIGANANGTSNWRGGLTRINERGGEIVDLPSGTRIIPHDVSKRMAGKEAGQIAMTASELTLSDDG</sequence>
<gene>
    <name evidence="3" type="ORF">ACFSM0_07730</name>
</gene>
<proteinExistence type="predicted"/>
<keyword evidence="1" id="KW-0175">Coiled coil</keyword>
<feature type="transmembrane region" description="Helical" evidence="2">
    <location>
        <begin position="232"/>
        <end position="256"/>
    </location>
</feature>
<evidence type="ECO:0000313" key="3">
    <source>
        <dbReference type="EMBL" id="MFD2173976.1"/>
    </source>
</evidence>
<evidence type="ECO:0000256" key="1">
    <source>
        <dbReference type="SAM" id="Coils"/>
    </source>
</evidence>
<comment type="caution">
    <text evidence="3">The sequence shown here is derived from an EMBL/GenBank/DDBJ whole genome shotgun (WGS) entry which is preliminary data.</text>
</comment>
<accession>A0ABW5A806</accession>
<evidence type="ECO:0008006" key="5">
    <source>
        <dbReference type="Google" id="ProtNLM"/>
    </source>
</evidence>
<keyword evidence="2" id="KW-0812">Transmembrane</keyword>
<feature type="transmembrane region" description="Helical" evidence="2">
    <location>
        <begin position="268"/>
        <end position="288"/>
    </location>
</feature>
<name>A0ABW5A806_9RHOB</name>